<dbReference type="AlphaFoldDB" id="A0A0B7IXP2"/>
<keyword evidence="5" id="KW-0441">Lipid A biosynthesis</keyword>
<dbReference type="InterPro" id="IPR000390">
    <property type="entry name" value="Small_drug/metabolite_transptr"/>
</dbReference>
<keyword evidence="8 11" id="KW-1133">Transmembrane helix</keyword>
<dbReference type="RefSeq" id="WP_045750575.1">
    <property type="nucleotide sequence ID" value="NZ_LN794158.1"/>
</dbReference>
<dbReference type="PANTHER" id="PTHR30561">
    <property type="entry name" value="SMR FAMILY PROTON-DEPENDENT DRUG EFFLUX TRANSPORTER SUGE"/>
    <property type="match status" value="1"/>
</dbReference>
<keyword evidence="3" id="KW-0444">Lipid biosynthesis</keyword>
<accession>A0A0B7IXP2</accession>
<evidence type="ECO:0000256" key="2">
    <source>
        <dbReference type="ARBA" id="ARBA00022475"/>
    </source>
</evidence>
<organism evidence="13 14">
    <name type="scientific">Candidatus Methylopumilus turicensis</name>
    <dbReference type="NCBI Taxonomy" id="1581680"/>
    <lineage>
        <taxon>Bacteria</taxon>
        <taxon>Pseudomonadati</taxon>
        <taxon>Pseudomonadota</taxon>
        <taxon>Betaproteobacteria</taxon>
        <taxon>Nitrosomonadales</taxon>
        <taxon>Methylophilaceae</taxon>
        <taxon>Candidatus Methylopumilus</taxon>
    </lineage>
</organism>
<evidence type="ECO:0000256" key="6">
    <source>
        <dbReference type="ARBA" id="ARBA00022692"/>
    </source>
</evidence>
<dbReference type="GO" id="GO:0009103">
    <property type="term" value="P:lipopolysaccharide biosynthetic process"/>
    <property type="evidence" value="ECO:0007669"/>
    <property type="project" value="UniProtKB-KW"/>
</dbReference>
<comment type="subcellular location">
    <subcellularLocation>
        <location evidence="1">Cell membrane</location>
        <topology evidence="1">Multi-pass membrane protein</topology>
    </subcellularLocation>
</comment>
<dbReference type="InterPro" id="IPR000620">
    <property type="entry name" value="EamA_dom"/>
</dbReference>
<evidence type="ECO:0000256" key="10">
    <source>
        <dbReference type="ARBA" id="ARBA00023136"/>
    </source>
</evidence>
<dbReference type="GO" id="GO:0005886">
    <property type="term" value="C:plasma membrane"/>
    <property type="evidence" value="ECO:0007669"/>
    <property type="project" value="UniProtKB-SubCell"/>
</dbReference>
<evidence type="ECO:0000256" key="7">
    <source>
        <dbReference type="ARBA" id="ARBA00022985"/>
    </source>
</evidence>
<reference evidence="14" key="1">
    <citation type="submission" date="2014-12" db="EMBL/GenBank/DDBJ databases">
        <authorList>
            <person name="Salcher M.M."/>
        </authorList>
    </citation>
    <scope>NUCLEOTIDE SEQUENCE [LARGE SCALE GENOMIC DNA]</scope>
    <source>
        <strain evidence="14">MMS-10A-171</strain>
    </source>
</reference>
<dbReference type="Proteomes" id="UP000056322">
    <property type="component" value="Chromosome 1"/>
</dbReference>
<sequence>MKKTRFYVLGFSALMLCDTLTQVSFKLASNHGGEFVMQLEWFLSIFSQPWIYGAVLGYFGAFIAWMTLLKHAPVGPAFAASHLEVVLVLVVSAVYFGDRLAPMQIVGALLIVLGIVCLSFSEAEHENDEVH</sequence>
<keyword evidence="14" id="KW-1185">Reference proteome</keyword>
<proteinExistence type="predicted"/>
<dbReference type="OrthoDB" id="7021040at2"/>
<dbReference type="GO" id="GO:0022857">
    <property type="term" value="F:transmembrane transporter activity"/>
    <property type="evidence" value="ECO:0007669"/>
    <property type="project" value="InterPro"/>
</dbReference>
<feature type="transmembrane region" description="Helical" evidence="11">
    <location>
        <begin position="49"/>
        <end position="69"/>
    </location>
</feature>
<evidence type="ECO:0000313" key="14">
    <source>
        <dbReference type="Proteomes" id="UP000056322"/>
    </source>
</evidence>
<protein>
    <recommendedName>
        <fullName evidence="12">EamA domain-containing protein</fullName>
    </recommendedName>
</protein>
<evidence type="ECO:0000256" key="8">
    <source>
        <dbReference type="ARBA" id="ARBA00022989"/>
    </source>
</evidence>
<feature type="transmembrane region" description="Helical" evidence="11">
    <location>
        <begin position="76"/>
        <end position="97"/>
    </location>
</feature>
<dbReference type="STRING" id="1581680.BN1209_0221"/>
<evidence type="ECO:0000259" key="12">
    <source>
        <dbReference type="Pfam" id="PF00892"/>
    </source>
</evidence>
<dbReference type="Pfam" id="PF00892">
    <property type="entry name" value="EamA"/>
    <property type="match status" value="1"/>
</dbReference>
<evidence type="ECO:0000256" key="4">
    <source>
        <dbReference type="ARBA" id="ARBA00022519"/>
    </source>
</evidence>
<keyword evidence="2" id="KW-1003">Cell membrane</keyword>
<dbReference type="InterPro" id="IPR037185">
    <property type="entry name" value="EmrE-like"/>
</dbReference>
<feature type="domain" description="EamA" evidence="12">
    <location>
        <begin position="50"/>
        <end position="119"/>
    </location>
</feature>
<keyword evidence="7" id="KW-0448">Lipopolysaccharide biosynthesis</keyword>
<evidence type="ECO:0000256" key="3">
    <source>
        <dbReference type="ARBA" id="ARBA00022516"/>
    </source>
</evidence>
<dbReference type="Gene3D" id="1.10.3730.20">
    <property type="match status" value="1"/>
</dbReference>
<dbReference type="EMBL" id="LN794158">
    <property type="protein sequence ID" value="CEN55275.1"/>
    <property type="molecule type" value="Genomic_DNA"/>
</dbReference>
<keyword evidence="4" id="KW-0997">Cell inner membrane</keyword>
<dbReference type="HOGENOM" id="CLU_131462_3_0_4"/>
<dbReference type="SUPFAM" id="SSF103481">
    <property type="entry name" value="Multidrug resistance efflux transporter EmrE"/>
    <property type="match status" value="1"/>
</dbReference>
<keyword evidence="6 11" id="KW-0812">Transmembrane</keyword>
<name>A0A0B7IXP2_9PROT</name>
<evidence type="ECO:0000256" key="11">
    <source>
        <dbReference type="SAM" id="Phobius"/>
    </source>
</evidence>
<dbReference type="KEGG" id="mbac:BN1209_0221"/>
<keyword evidence="9" id="KW-0443">Lipid metabolism</keyword>
<dbReference type="PANTHER" id="PTHR30561:SF9">
    <property type="entry name" value="4-AMINO-4-DEOXY-L-ARABINOSE-PHOSPHOUNDECAPRENOL FLIPPASE SUBUNIT ARNF-RELATED"/>
    <property type="match status" value="1"/>
</dbReference>
<evidence type="ECO:0000313" key="13">
    <source>
        <dbReference type="EMBL" id="CEN55275.1"/>
    </source>
</evidence>
<keyword evidence="10 11" id="KW-0472">Membrane</keyword>
<evidence type="ECO:0000256" key="9">
    <source>
        <dbReference type="ARBA" id="ARBA00023098"/>
    </source>
</evidence>
<evidence type="ECO:0000256" key="5">
    <source>
        <dbReference type="ARBA" id="ARBA00022556"/>
    </source>
</evidence>
<dbReference type="GO" id="GO:0009245">
    <property type="term" value="P:lipid A biosynthetic process"/>
    <property type="evidence" value="ECO:0007669"/>
    <property type="project" value="UniProtKB-KW"/>
</dbReference>
<evidence type="ECO:0000256" key="1">
    <source>
        <dbReference type="ARBA" id="ARBA00004651"/>
    </source>
</evidence>
<gene>
    <name evidence="13" type="ORF">BN1209_0221</name>
</gene>
<feature type="transmembrane region" description="Helical" evidence="11">
    <location>
        <begin position="103"/>
        <end position="121"/>
    </location>
</feature>